<dbReference type="InterPro" id="IPR000994">
    <property type="entry name" value="Pept_M24"/>
</dbReference>
<dbReference type="Pfam" id="PF00557">
    <property type="entry name" value="Peptidase_M24"/>
    <property type="match status" value="1"/>
</dbReference>
<keyword evidence="5" id="KW-1185">Reference proteome</keyword>
<protein>
    <submittedName>
        <fullName evidence="4">Xaa-Pro peptidase family protein</fullName>
    </submittedName>
</protein>
<dbReference type="Gene3D" id="3.90.230.10">
    <property type="entry name" value="Creatinase/methionine aminopeptidase superfamily"/>
    <property type="match status" value="1"/>
</dbReference>
<dbReference type="SUPFAM" id="SSF53092">
    <property type="entry name" value="Creatinase/prolidase N-terminal domain"/>
    <property type="match status" value="1"/>
</dbReference>
<dbReference type="Pfam" id="PF01321">
    <property type="entry name" value="Creatinase_N"/>
    <property type="match status" value="1"/>
</dbReference>
<reference evidence="5" key="1">
    <citation type="journal article" date="2019" name="Int. J. Syst. Evol. Microbiol.">
        <title>The Global Catalogue of Microorganisms (GCM) 10K type strain sequencing project: providing services to taxonomists for standard genome sequencing and annotation.</title>
        <authorList>
            <consortium name="The Broad Institute Genomics Platform"/>
            <consortium name="The Broad Institute Genome Sequencing Center for Infectious Disease"/>
            <person name="Wu L."/>
            <person name="Ma J."/>
        </authorList>
    </citation>
    <scope>NUCLEOTIDE SEQUENCE [LARGE SCALE GENOMIC DNA]</scope>
    <source>
        <strain evidence="5">KCTC 32255</strain>
    </source>
</reference>
<accession>A0ABW2C7H4</accession>
<name>A0ABW2C7H4_9PSEU</name>
<dbReference type="InterPro" id="IPR036005">
    <property type="entry name" value="Creatinase/aminopeptidase-like"/>
</dbReference>
<evidence type="ECO:0000259" key="3">
    <source>
        <dbReference type="Pfam" id="PF01321"/>
    </source>
</evidence>
<evidence type="ECO:0000259" key="2">
    <source>
        <dbReference type="Pfam" id="PF00557"/>
    </source>
</evidence>
<evidence type="ECO:0000313" key="4">
    <source>
        <dbReference type="EMBL" id="MFC6870452.1"/>
    </source>
</evidence>
<dbReference type="InterPro" id="IPR000587">
    <property type="entry name" value="Creatinase_N"/>
</dbReference>
<dbReference type="Proteomes" id="UP001596337">
    <property type="component" value="Unassembled WGS sequence"/>
</dbReference>
<dbReference type="InterPro" id="IPR050659">
    <property type="entry name" value="Peptidase_M24B"/>
</dbReference>
<organism evidence="4 5">
    <name type="scientific">Haloechinothrix salitolerans</name>
    <dbReference type="NCBI Taxonomy" id="926830"/>
    <lineage>
        <taxon>Bacteria</taxon>
        <taxon>Bacillati</taxon>
        <taxon>Actinomycetota</taxon>
        <taxon>Actinomycetes</taxon>
        <taxon>Pseudonocardiales</taxon>
        <taxon>Pseudonocardiaceae</taxon>
        <taxon>Haloechinothrix</taxon>
    </lineage>
</organism>
<evidence type="ECO:0000313" key="5">
    <source>
        <dbReference type="Proteomes" id="UP001596337"/>
    </source>
</evidence>
<dbReference type="EMBL" id="JBHSXX010000001">
    <property type="protein sequence ID" value="MFC6870452.1"/>
    <property type="molecule type" value="Genomic_DNA"/>
</dbReference>
<evidence type="ECO:0000256" key="1">
    <source>
        <dbReference type="SAM" id="MobiDB-lite"/>
    </source>
</evidence>
<dbReference type="CDD" id="cd01066">
    <property type="entry name" value="APP_MetAP"/>
    <property type="match status" value="1"/>
</dbReference>
<dbReference type="Gene3D" id="3.40.350.10">
    <property type="entry name" value="Creatinase/prolidase N-terminal domain"/>
    <property type="match status" value="1"/>
</dbReference>
<feature type="domain" description="Peptidase M24" evidence="2">
    <location>
        <begin position="174"/>
        <end position="364"/>
    </location>
</feature>
<sequence>MNTDLSLATSAHDPALDAANPTPDSEHAARLAALRARMADADLAAVALASPERIYYLTGLDHLGYFAFTLLLVPATGEPVIVTRAMERPTIAAQLPHCRHVTFADGDDPAIAVAAVLGELVPNGATVGVEASALFFPPTILARIRAATPWLHLRDTDALLSDAMAVKSPAEIALTRRAAGISDAAMTAGISAARPGAGEHDVAAAVHHAMYAAGGQQPGFAPLIRPLSLLNQEHVSWQPRPLEAGTGLFLELSGCVARYHAPLSRTIYLGGLPDGAAEAHAAALAGLHAARDALRPGVTTGQVYARWQHAVAGSDSPAWPLRHHCGYLVGIGFPPSWVGGGEVLGIRADGGTPIAAGMTFHLMSWVAGHVVSDTALVTPHDAELLTTTPRDLTVVI</sequence>
<feature type="domain" description="Creatinase N-terminal" evidence="3">
    <location>
        <begin position="30"/>
        <end position="160"/>
    </location>
</feature>
<dbReference type="PANTHER" id="PTHR46112">
    <property type="entry name" value="AMINOPEPTIDASE"/>
    <property type="match status" value="1"/>
</dbReference>
<proteinExistence type="predicted"/>
<dbReference type="RefSeq" id="WP_345401695.1">
    <property type="nucleotide sequence ID" value="NZ_BAABLA010000107.1"/>
</dbReference>
<dbReference type="InterPro" id="IPR029149">
    <property type="entry name" value="Creatin/AminoP/Spt16_N"/>
</dbReference>
<feature type="region of interest" description="Disordered" evidence="1">
    <location>
        <begin position="1"/>
        <end position="23"/>
    </location>
</feature>
<dbReference type="PANTHER" id="PTHR46112:SF3">
    <property type="entry name" value="AMINOPEPTIDASE YPDF"/>
    <property type="match status" value="1"/>
</dbReference>
<gene>
    <name evidence="4" type="ORF">ACFQGD_25285</name>
</gene>
<comment type="caution">
    <text evidence="4">The sequence shown here is derived from an EMBL/GenBank/DDBJ whole genome shotgun (WGS) entry which is preliminary data.</text>
</comment>
<dbReference type="SUPFAM" id="SSF55920">
    <property type="entry name" value="Creatinase/aminopeptidase"/>
    <property type="match status" value="1"/>
</dbReference>